<dbReference type="InterPro" id="IPR032095">
    <property type="entry name" value="Sacchrp_dh-like_C"/>
</dbReference>
<dbReference type="eggNOG" id="KOG0172">
    <property type="taxonomic scope" value="Eukaryota"/>
</dbReference>
<proteinExistence type="predicted"/>
<dbReference type="Pfam" id="PF16653">
    <property type="entry name" value="Sacchrp_dh_C"/>
    <property type="match status" value="1"/>
</dbReference>
<keyword evidence="4" id="KW-1185">Reference proteome</keyword>
<protein>
    <recommendedName>
        <fullName evidence="2">Saccharopine dehydrogenase-like C-terminal domain-containing protein</fullName>
    </recommendedName>
</protein>
<feature type="domain" description="Saccharopine dehydrogenase-like C-terminal" evidence="2">
    <location>
        <begin position="1"/>
        <end position="79"/>
    </location>
</feature>
<name>T1KWK0_TETUR</name>
<dbReference type="EnsemblMetazoa" id="tetur24g01910.1">
    <property type="protein sequence ID" value="tetur24g01910.1"/>
    <property type="gene ID" value="tetur24g01910"/>
</dbReference>
<accession>T1KWK0</accession>
<reference evidence="3" key="2">
    <citation type="submission" date="2015-06" db="UniProtKB">
        <authorList>
            <consortium name="EnsemblMetazoa"/>
        </authorList>
    </citation>
    <scope>IDENTIFICATION</scope>
</reference>
<sequence length="88" mass="9909">MRHNIGIEWPNGELENRYINLVVYGEPNGPSAMARCVGYPAAIASKMILEGEIQKKGIVLPLVPEIYNPMLKRLRTEGIFAIERSEKI</sequence>
<evidence type="ECO:0000256" key="1">
    <source>
        <dbReference type="ARBA" id="ARBA00023002"/>
    </source>
</evidence>
<dbReference type="InterPro" id="IPR051168">
    <property type="entry name" value="AASS"/>
</dbReference>
<dbReference type="STRING" id="32264.T1KWK0"/>
<dbReference type="Gene3D" id="3.40.50.720">
    <property type="entry name" value="NAD(P)-binding Rossmann-like Domain"/>
    <property type="match status" value="1"/>
</dbReference>
<keyword evidence="1" id="KW-0560">Oxidoreductase</keyword>
<reference evidence="4" key="1">
    <citation type="submission" date="2011-08" db="EMBL/GenBank/DDBJ databases">
        <authorList>
            <person name="Rombauts S."/>
        </authorList>
    </citation>
    <scope>NUCLEOTIDE SEQUENCE</scope>
    <source>
        <strain evidence="4">London</strain>
    </source>
</reference>
<evidence type="ECO:0000313" key="3">
    <source>
        <dbReference type="EnsemblMetazoa" id="tetur24g01910.1"/>
    </source>
</evidence>
<organism evidence="3 4">
    <name type="scientific">Tetranychus urticae</name>
    <name type="common">Two-spotted spider mite</name>
    <dbReference type="NCBI Taxonomy" id="32264"/>
    <lineage>
        <taxon>Eukaryota</taxon>
        <taxon>Metazoa</taxon>
        <taxon>Ecdysozoa</taxon>
        <taxon>Arthropoda</taxon>
        <taxon>Chelicerata</taxon>
        <taxon>Arachnida</taxon>
        <taxon>Acari</taxon>
        <taxon>Acariformes</taxon>
        <taxon>Trombidiformes</taxon>
        <taxon>Prostigmata</taxon>
        <taxon>Eleutherengona</taxon>
        <taxon>Raphignathae</taxon>
        <taxon>Tetranychoidea</taxon>
        <taxon>Tetranychidae</taxon>
        <taxon>Tetranychus</taxon>
    </lineage>
</organism>
<dbReference type="AlphaFoldDB" id="T1KWK0"/>
<dbReference type="HOGENOM" id="CLU_168514_0_0_1"/>
<dbReference type="PANTHER" id="PTHR11133:SF22">
    <property type="entry name" value="ALPHA-AMINOADIPIC SEMIALDEHYDE SYNTHASE, MITOCHONDRIAL"/>
    <property type="match status" value="1"/>
</dbReference>
<dbReference type="PANTHER" id="PTHR11133">
    <property type="entry name" value="SACCHAROPINE DEHYDROGENASE"/>
    <property type="match status" value="1"/>
</dbReference>
<dbReference type="EMBL" id="CAEY01000644">
    <property type="status" value="NOT_ANNOTATED_CDS"/>
    <property type="molecule type" value="Genomic_DNA"/>
</dbReference>
<evidence type="ECO:0000259" key="2">
    <source>
        <dbReference type="Pfam" id="PF16653"/>
    </source>
</evidence>
<dbReference type="Proteomes" id="UP000015104">
    <property type="component" value="Unassembled WGS sequence"/>
</dbReference>
<dbReference type="GO" id="GO:0019878">
    <property type="term" value="P:lysine biosynthetic process via aminoadipic acid"/>
    <property type="evidence" value="ECO:0007669"/>
    <property type="project" value="TreeGrafter"/>
</dbReference>
<dbReference type="GO" id="GO:0005737">
    <property type="term" value="C:cytoplasm"/>
    <property type="evidence" value="ECO:0007669"/>
    <property type="project" value="TreeGrafter"/>
</dbReference>
<dbReference type="GO" id="GO:0004753">
    <property type="term" value="F:saccharopine dehydrogenase activity"/>
    <property type="evidence" value="ECO:0007669"/>
    <property type="project" value="TreeGrafter"/>
</dbReference>
<evidence type="ECO:0000313" key="4">
    <source>
        <dbReference type="Proteomes" id="UP000015104"/>
    </source>
</evidence>